<evidence type="ECO:0000313" key="2">
    <source>
        <dbReference type="Proteomes" id="UP001175226"/>
    </source>
</evidence>
<dbReference type="AlphaFoldDB" id="A0AA39J543"/>
<gene>
    <name evidence="1" type="ORF">EV421DRAFT_1237994</name>
</gene>
<sequence length="210" mass="24102">MGIFRTYFLRVENFFWHIVPSNSFWKQSIAEPRNLRRLYVPYLSLGEMPRENLTSAYQAICNYVGKNHVQIPYEQGQHYVPGSILTVRGHTLIGGIRDRSRLCDWNVRWRGPHCSSEHPEYFISLPSTDCGSIVVDPLVCPPAPFEVFKGNTIPILCAGIVPHYFDIYLRSGVQISNSWIAQASHLDTSLCSRGYVDEDGLYQICEHPYF</sequence>
<evidence type="ECO:0000313" key="1">
    <source>
        <dbReference type="EMBL" id="KAK0435416.1"/>
    </source>
</evidence>
<reference evidence="1" key="1">
    <citation type="submission" date="2023-06" db="EMBL/GenBank/DDBJ databases">
        <authorList>
            <consortium name="Lawrence Berkeley National Laboratory"/>
            <person name="Ahrendt S."/>
            <person name="Sahu N."/>
            <person name="Indic B."/>
            <person name="Wong-Bajracharya J."/>
            <person name="Merenyi Z."/>
            <person name="Ke H.-M."/>
            <person name="Monk M."/>
            <person name="Kocsube S."/>
            <person name="Drula E."/>
            <person name="Lipzen A."/>
            <person name="Balint B."/>
            <person name="Henrissat B."/>
            <person name="Andreopoulos B."/>
            <person name="Martin F.M."/>
            <person name="Harder C.B."/>
            <person name="Rigling D."/>
            <person name="Ford K.L."/>
            <person name="Foster G.D."/>
            <person name="Pangilinan J."/>
            <person name="Papanicolaou A."/>
            <person name="Barry K."/>
            <person name="LaButti K."/>
            <person name="Viragh M."/>
            <person name="Koriabine M."/>
            <person name="Yan M."/>
            <person name="Riley R."/>
            <person name="Champramary S."/>
            <person name="Plett K.L."/>
            <person name="Tsai I.J."/>
            <person name="Slot J."/>
            <person name="Sipos G."/>
            <person name="Plett J."/>
            <person name="Nagy L.G."/>
            <person name="Grigoriev I.V."/>
        </authorList>
    </citation>
    <scope>NUCLEOTIDE SEQUENCE</scope>
    <source>
        <strain evidence="1">FPL87.14</strain>
    </source>
</reference>
<organism evidence="1 2">
    <name type="scientific">Armillaria borealis</name>
    <dbReference type="NCBI Taxonomy" id="47425"/>
    <lineage>
        <taxon>Eukaryota</taxon>
        <taxon>Fungi</taxon>
        <taxon>Dikarya</taxon>
        <taxon>Basidiomycota</taxon>
        <taxon>Agaricomycotina</taxon>
        <taxon>Agaricomycetes</taxon>
        <taxon>Agaricomycetidae</taxon>
        <taxon>Agaricales</taxon>
        <taxon>Marasmiineae</taxon>
        <taxon>Physalacriaceae</taxon>
        <taxon>Armillaria</taxon>
    </lineage>
</organism>
<dbReference type="Proteomes" id="UP001175226">
    <property type="component" value="Unassembled WGS sequence"/>
</dbReference>
<name>A0AA39J543_9AGAR</name>
<protein>
    <submittedName>
        <fullName evidence="1">Uncharacterized protein</fullName>
    </submittedName>
</protein>
<comment type="caution">
    <text evidence="1">The sequence shown here is derived from an EMBL/GenBank/DDBJ whole genome shotgun (WGS) entry which is preliminary data.</text>
</comment>
<keyword evidence="2" id="KW-1185">Reference proteome</keyword>
<dbReference type="EMBL" id="JAUEPT010000063">
    <property type="protein sequence ID" value="KAK0435416.1"/>
    <property type="molecule type" value="Genomic_DNA"/>
</dbReference>
<proteinExistence type="predicted"/>
<accession>A0AA39J543</accession>